<feature type="transmembrane region" description="Helical" evidence="1">
    <location>
        <begin position="30"/>
        <end position="51"/>
    </location>
</feature>
<evidence type="ECO:0000313" key="3">
    <source>
        <dbReference type="EMBL" id="MBJ6372563.1"/>
    </source>
</evidence>
<keyword evidence="2" id="KW-0732">Signal</keyword>
<feature type="chain" id="PRO_5035305402" description="Peptidase" evidence="2">
    <location>
        <begin position="19"/>
        <end position="56"/>
    </location>
</feature>
<reference evidence="3" key="1">
    <citation type="submission" date="2020-12" db="EMBL/GenBank/DDBJ databases">
        <title>Sedimentitalea sp. nov., isolated from sand in Incheon.</title>
        <authorList>
            <person name="Kim W."/>
        </authorList>
    </citation>
    <scope>NUCLEOTIDE SEQUENCE</scope>
    <source>
        <strain evidence="3">CAU 1593</strain>
    </source>
</reference>
<keyword evidence="1" id="KW-0812">Transmembrane</keyword>
<keyword evidence="4" id="KW-1185">Reference proteome</keyword>
<organism evidence="3 4">
    <name type="scientific">Sedimentitalea arenosa</name>
    <dbReference type="NCBI Taxonomy" id="2798803"/>
    <lineage>
        <taxon>Bacteria</taxon>
        <taxon>Pseudomonadati</taxon>
        <taxon>Pseudomonadota</taxon>
        <taxon>Alphaproteobacteria</taxon>
        <taxon>Rhodobacterales</taxon>
        <taxon>Paracoccaceae</taxon>
        <taxon>Sedimentitalea</taxon>
    </lineage>
</organism>
<comment type="caution">
    <text evidence="3">The sequence shown here is derived from an EMBL/GenBank/DDBJ whole genome shotgun (WGS) entry which is preliminary data.</text>
</comment>
<keyword evidence="1" id="KW-0472">Membrane</keyword>
<dbReference type="Proteomes" id="UP000619079">
    <property type="component" value="Unassembled WGS sequence"/>
</dbReference>
<feature type="signal peptide" evidence="2">
    <location>
        <begin position="1"/>
        <end position="18"/>
    </location>
</feature>
<dbReference type="AlphaFoldDB" id="A0A8J7JB13"/>
<evidence type="ECO:0000256" key="1">
    <source>
        <dbReference type="SAM" id="Phobius"/>
    </source>
</evidence>
<gene>
    <name evidence="3" type="ORF">JF290_13595</name>
</gene>
<protein>
    <recommendedName>
        <fullName evidence="5">Peptidase</fullName>
    </recommendedName>
</protein>
<proteinExistence type="predicted"/>
<dbReference type="EMBL" id="JAELVR010000009">
    <property type="protein sequence ID" value="MBJ6372563.1"/>
    <property type="molecule type" value="Genomic_DNA"/>
</dbReference>
<dbReference type="RefSeq" id="WP_199025439.1">
    <property type="nucleotide sequence ID" value="NZ_JAELVR010000009.1"/>
</dbReference>
<accession>A0A8J7JB13</accession>
<evidence type="ECO:0000313" key="4">
    <source>
        <dbReference type="Proteomes" id="UP000619079"/>
    </source>
</evidence>
<evidence type="ECO:0008006" key="5">
    <source>
        <dbReference type="Google" id="ProtNLM"/>
    </source>
</evidence>
<evidence type="ECO:0000256" key="2">
    <source>
        <dbReference type="SAM" id="SignalP"/>
    </source>
</evidence>
<sequence length="56" mass="5651">MTRLFLTLPALAASPALAHATDAPHVHGGEMLPLLLGLALIGVGAGAAVLVRVRTK</sequence>
<name>A0A8J7JB13_9RHOB</name>
<keyword evidence="1" id="KW-1133">Transmembrane helix</keyword>